<protein>
    <recommendedName>
        <fullName evidence="3">Asparagine synthetase [glutamine-hydrolyzing]</fullName>
        <ecNumber evidence="2">6.3.5.4</ecNumber>
    </recommendedName>
    <alternativeName>
        <fullName evidence="10">Glutamine-dependent asparagine synthetase</fullName>
    </alternativeName>
</protein>
<keyword evidence="18" id="KW-1185">Reference proteome</keyword>
<dbReference type="InterPro" id="IPR006426">
    <property type="entry name" value="Asn_synth_AEB"/>
</dbReference>
<dbReference type="GO" id="GO:0006529">
    <property type="term" value="P:asparagine biosynthetic process"/>
    <property type="evidence" value="ECO:0007669"/>
    <property type="project" value="UniProtKB-KW"/>
</dbReference>
<reference evidence="17" key="1">
    <citation type="submission" date="2023-10" db="EMBL/GenBank/DDBJ databases">
        <title>Genome assembly of Pristionchus species.</title>
        <authorList>
            <person name="Yoshida K."/>
            <person name="Sommer R.J."/>
        </authorList>
    </citation>
    <scope>NUCLEOTIDE SEQUENCE</scope>
    <source>
        <strain evidence="17">RS0144</strain>
    </source>
</reference>
<dbReference type="Gene3D" id="3.60.20.10">
    <property type="entry name" value="Glutamine Phosphoribosylpyrophosphate, subunit 1, domain 1"/>
    <property type="match status" value="1"/>
</dbReference>
<dbReference type="InterPro" id="IPR050795">
    <property type="entry name" value="Asn_Synthetase"/>
</dbReference>
<dbReference type="GO" id="GO:0005829">
    <property type="term" value="C:cytosol"/>
    <property type="evidence" value="ECO:0007669"/>
    <property type="project" value="TreeGrafter"/>
</dbReference>
<dbReference type="GO" id="GO:0004066">
    <property type="term" value="F:asparagine synthase (glutamine-hydrolyzing) activity"/>
    <property type="evidence" value="ECO:0007669"/>
    <property type="project" value="UniProtKB-EC"/>
</dbReference>
<keyword evidence="6 13" id="KW-0547">Nucleotide-binding</keyword>
<dbReference type="FunFam" id="3.60.20.10:FF:000103">
    <property type="entry name" value="ASparagiNe Synthetase"/>
    <property type="match status" value="1"/>
</dbReference>
<dbReference type="InterPro" id="IPR014729">
    <property type="entry name" value="Rossmann-like_a/b/a_fold"/>
</dbReference>
<dbReference type="NCBIfam" id="NF006949">
    <property type="entry name" value="PRK09431.1"/>
    <property type="match status" value="1"/>
</dbReference>
<evidence type="ECO:0000256" key="13">
    <source>
        <dbReference type="PIRSR" id="PIRSR001589-2"/>
    </source>
</evidence>
<evidence type="ECO:0000313" key="18">
    <source>
        <dbReference type="Proteomes" id="UP001432027"/>
    </source>
</evidence>
<keyword evidence="4" id="KW-0436">Ligase</keyword>
<evidence type="ECO:0000256" key="6">
    <source>
        <dbReference type="ARBA" id="ARBA00022741"/>
    </source>
</evidence>
<dbReference type="Gene3D" id="3.40.50.620">
    <property type="entry name" value="HUPs"/>
    <property type="match status" value="1"/>
</dbReference>
<dbReference type="PANTHER" id="PTHR11772:SF2">
    <property type="entry name" value="ASPARAGINE SYNTHETASE [GLUTAMINE-HYDROLYZING]"/>
    <property type="match status" value="1"/>
</dbReference>
<accession>A0AAV5UHW4</accession>
<evidence type="ECO:0000256" key="10">
    <source>
        <dbReference type="ARBA" id="ARBA00030234"/>
    </source>
</evidence>
<dbReference type="PIRSF" id="PIRSF001589">
    <property type="entry name" value="Asn_synthetase_glu-h"/>
    <property type="match status" value="1"/>
</dbReference>
<feature type="binding site" evidence="13">
    <location>
        <position position="261"/>
    </location>
    <ligand>
        <name>ATP</name>
        <dbReference type="ChEBI" id="CHEBI:30616"/>
    </ligand>
</feature>
<keyword evidence="7 13" id="KW-0067">ATP-binding</keyword>
<sequence length="586" mass="66243">FPRIKARIRSFSLITCSKSQSALSVSMCGIFAVCHDPSRPCAKYDVGKAQEHSLRQYHRGPDCRGSYVHPQTGDILCHERLAIMDLSCVQPLMGSSQDHQVVHNGEIYNHVSLRKNELADKQLRTTCDSEVIIFLYEKLRDGSFCNLLDGVFAFALICDGEFMAARDPLGVKQMYYGIDREGRYLFSNEMKSIEDITGETKLAPFPPGHYYQPDKGFVRYYQPLWFDHRLCTKDADLTLLRQSLIDATIKRLMSDAPIAILLSGGLDSSLVSAIAAREMRRLGLPIHSFAVGVDGNSPDAVAARTVAKFIGTDHHEVHFTLEEGIAIIDKLVWHLETYDVTSIRASTPMYILSEYIRKMGIKVVLSGEGSDEIFGGYLYFHNAPNEEEFQKETIERVLHLYTADCLRADKSCMAHSVEVRVPFLDKKFLDVSIMTKPHDKQPKAFMGRNVEKYLIRKAFDVEEDPYLPREILWRQKEQFSDGVGYSWIDGLIGFCASQITDEELASASSTFPINTPHSKEALYMRKIFHKHFPSDEAARTVRKWIPKWQANQDPSGRASLVHLNSTASPADKPAHQSIPQGRTQHA</sequence>
<feature type="binding site" evidence="13">
    <location>
        <position position="128"/>
    </location>
    <ligand>
        <name>L-glutamine</name>
        <dbReference type="ChEBI" id="CHEBI:58359"/>
    </ligand>
</feature>
<dbReference type="Pfam" id="PF13537">
    <property type="entry name" value="GATase_7"/>
    <property type="match status" value="1"/>
</dbReference>
<keyword evidence="5 12" id="KW-0028">Amino-acid biosynthesis</keyword>
<dbReference type="PROSITE" id="PS51278">
    <property type="entry name" value="GATASE_TYPE_2"/>
    <property type="match status" value="1"/>
</dbReference>
<keyword evidence="9 12" id="KW-0315">Glutamine amidotransferase</keyword>
<dbReference type="GO" id="GO:0005524">
    <property type="term" value="F:ATP binding"/>
    <property type="evidence" value="ECO:0007669"/>
    <property type="project" value="UniProtKB-KW"/>
</dbReference>
<feature type="region of interest" description="Disordered" evidence="15">
    <location>
        <begin position="565"/>
        <end position="586"/>
    </location>
</feature>
<dbReference type="InterPro" id="IPR017932">
    <property type="entry name" value="GATase_2_dom"/>
</dbReference>
<evidence type="ECO:0000256" key="7">
    <source>
        <dbReference type="ARBA" id="ARBA00022840"/>
    </source>
</evidence>
<dbReference type="PANTHER" id="PTHR11772">
    <property type="entry name" value="ASPARAGINE SYNTHETASE"/>
    <property type="match status" value="1"/>
</dbReference>
<dbReference type="CDD" id="cd01991">
    <property type="entry name" value="Asn_synthase_B_C"/>
    <property type="match status" value="1"/>
</dbReference>
<evidence type="ECO:0000256" key="5">
    <source>
        <dbReference type="ARBA" id="ARBA00022605"/>
    </source>
</evidence>
<dbReference type="SUPFAM" id="SSF52402">
    <property type="entry name" value="Adenine nucleotide alpha hydrolases-like"/>
    <property type="match status" value="1"/>
</dbReference>
<feature type="binding site" evidence="13">
    <location>
        <position position="291"/>
    </location>
    <ligand>
        <name>ATP</name>
        <dbReference type="ChEBI" id="CHEBI:30616"/>
    </ligand>
</feature>
<feature type="site" description="Important for beta-aspartyl-AMP intermediate formation" evidence="14">
    <location>
        <position position="368"/>
    </location>
</feature>
<evidence type="ECO:0000256" key="8">
    <source>
        <dbReference type="ARBA" id="ARBA00022888"/>
    </source>
</evidence>
<feature type="domain" description="Glutamine amidotransferase type-2" evidence="16">
    <location>
        <begin position="28"/>
        <end position="216"/>
    </location>
</feature>
<name>A0AAV5UHW4_9BILA</name>
<dbReference type="InterPro" id="IPR029055">
    <property type="entry name" value="Ntn_hydrolases_N"/>
</dbReference>
<dbReference type="AlphaFoldDB" id="A0AAV5UHW4"/>
<proteinExistence type="predicted"/>
<dbReference type="InterPro" id="IPR033738">
    <property type="entry name" value="AsnB_N"/>
</dbReference>
<dbReference type="Pfam" id="PF00733">
    <property type="entry name" value="Asn_synthase"/>
    <property type="match status" value="1"/>
</dbReference>
<feature type="non-terminal residue" evidence="17">
    <location>
        <position position="1"/>
    </location>
</feature>
<organism evidence="17 18">
    <name type="scientific">Pristionchus entomophagus</name>
    <dbReference type="NCBI Taxonomy" id="358040"/>
    <lineage>
        <taxon>Eukaryota</taxon>
        <taxon>Metazoa</taxon>
        <taxon>Ecdysozoa</taxon>
        <taxon>Nematoda</taxon>
        <taxon>Chromadorea</taxon>
        <taxon>Rhabditida</taxon>
        <taxon>Rhabditina</taxon>
        <taxon>Diplogasteromorpha</taxon>
        <taxon>Diplogasteroidea</taxon>
        <taxon>Neodiplogasteridae</taxon>
        <taxon>Pristionchus</taxon>
    </lineage>
</organism>
<comment type="caution">
    <text evidence="17">The sequence shown here is derived from an EMBL/GenBank/DDBJ whole genome shotgun (WGS) entry which is preliminary data.</text>
</comment>
<feature type="compositionally biased region" description="Polar residues" evidence="15">
    <location>
        <begin position="577"/>
        <end position="586"/>
    </location>
</feature>
<evidence type="ECO:0000256" key="1">
    <source>
        <dbReference type="ARBA" id="ARBA00005187"/>
    </source>
</evidence>
<comment type="catalytic activity">
    <reaction evidence="11">
        <text>L-aspartate + L-glutamine + ATP + H2O = L-asparagine + L-glutamate + AMP + diphosphate + H(+)</text>
        <dbReference type="Rhea" id="RHEA:12228"/>
        <dbReference type="ChEBI" id="CHEBI:15377"/>
        <dbReference type="ChEBI" id="CHEBI:15378"/>
        <dbReference type="ChEBI" id="CHEBI:29985"/>
        <dbReference type="ChEBI" id="CHEBI:29991"/>
        <dbReference type="ChEBI" id="CHEBI:30616"/>
        <dbReference type="ChEBI" id="CHEBI:33019"/>
        <dbReference type="ChEBI" id="CHEBI:58048"/>
        <dbReference type="ChEBI" id="CHEBI:58359"/>
        <dbReference type="ChEBI" id="CHEBI:456215"/>
        <dbReference type="EC" id="6.3.5.4"/>
    </reaction>
</comment>
<feature type="binding site" evidence="13">
    <location>
        <begin position="366"/>
        <end position="367"/>
    </location>
    <ligand>
        <name>ATP</name>
        <dbReference type="ChEBI" id="CHEBI:30616"/>
    </ligand>
</feature>
<evidence type="ECO:0000259" key="16">
    <source>
        <dbReference type="PROSITE" id="PS51278"/>
    </source>
</evidence>
<feature type="active site" description="For GATase activity" evidence="12">
    <location>
        <position position="28"/>
    </location>
</feature>
<evidence type="ECO:0000256" key="14">
    <source>
        <dbReference type="PIRSR" id="PIRSR001589-3"/>
    </source>
</evidence>
<evidence type="ECO:0000313" key="17">
    <source>
        <dbReference type="EMBL" id="GMT06303.1"/>
    </source>
</evidence>
<dbReference type="EC" id="6.3.5.4" evidence="2"/>
<evidence type="ECO:0000256" key="15">
    <source>
        <dbReference type="SAM" id="MobiDB-lite"/>
    </source>
</evidence>
<dbReference type="SUPFAM" id="SSF56235">
    <property type="entry name" value="N-terminal nucleophile aminohydrolases (Ntn hydrolases)"/>
    <property type="match status" value="1"/>
</dbReference>
<evidence type="ECO:0000256" key="9">
    <source>
        <dbReference type="ARBA" id="ARBA00022962"/>
    </source>
</evidence>
<evidence type="ECO:0000256" key="12">
    <source>
        <dbReference type="PIRSR" id="PIRSR001589-1"/>
    </source>
</evidence>
<keyword evidence="8 12" id="KW-0061">Asparagine biosynthesis</keyword>
<evidence type="ECO:0000256" key="11">
    <source>
        <dbReference type="ARBA" id="ARBA00048741"/>
    </source>
</evidence>
<evidence type="ECO:0000256" key="3">
    <source>
        <dbReference type="ARBA" id="ARBA00021389"/>
    </source>
</evidence>
<dbReference type="CDD" id="cd00712">
    <property type="entry name" value="AsnB"/>
    <property type="match status" value="1"/>
</dbReference>
<dbReference type="FunFam" id="3.40.50.620:FF:000031">
    <property type="entry name" value="Asparagine synthase B"/>
    <property type="match status" value="1"/>
</dbReference>
<evidence type="ECO:0000256" key="2">
    <source>
        <dbReference type="ARBA" id="ARBA00012737"/>
    </source>
</evidence>
<dbReference type="Proteomes" id="UP001432027">
    <property type="component" value="Unassembled WGS sequence"/>
</dbReference>
<dbReference type="EMBL" id="BTSX01000006">
    <property type="protein sequence ID" value="GMT06303.1"/>
    <property type="molecule type" value="Genomic_DNA"/>
</dbReference>
<dbReference type="InterPro" id="IPR001962">
    <property type="entry name" value="Asn_synthase"/>
</dbReference>
<evidence type="ECO:0000256" key="4">
    <source>
        <dbReference type="ARBA" id="ARBA00022598"/>
    </source>
</evidence>
<gene>
    <name evidence="17" type="ORF">PENTCL1PPCAC_28477</name>
</gene>
<comment type="pathway">
    <text evidence="1">Amino-acid biosynthesis; L-asparagine biosynthesis; L-asparagine from L-aspartate (L-Gln route): step 1/1.</text>
</comment>
<dbReference type="NCBIfam" id="TIGR01536">
    <property type="entry name" value="asn_synth_AEB"/>
    <property type="match status" value="1"/>
</dbReference>